<sequence>MQPLTVMVLALVEPGPPAVDEELETWPPPACTLTDDPPAELELDSEPLDAVEPVVPEPDAPAAVMLPSACFTTVTLHVSPDAVLPVFSMVAA</sequence>
<accession>A0A1C3WKA7</accession>
<dbReference type="EMBL" id="FMAE01000006">
    <property type="protein sequence ID" value="SCB40389.1"/>
    <property type="molecule type" value="Genomic_DNA"/>
</dbReference>
<protein>
    <submittedName>
        <fullName evidence="1">Uncharacterized protein</fullName>
    </submittedName>
</protein>
<evidence type="ECO:0000313" key="1">
    <source>
        <dbReference type="EMBL" id="SCB40389.1"/>
    </source>
</evidence>
<name>A0A1C3WKA7_9BRAD</name>
<reference evidence="1 2" key="1">
    <citation type="submission" date="2016-08" db="EMBL/GenBank/DDBJ databases">
        <authorList>
            <person name="Seilhamer J.J."/>
        </authorList>
    </citation>
    <scope>NUCLEOTIDE SEQUENCE [LARGE SCALE GENOMIC DNA]</scope>
    <source>
        <strain evidence="1 2">CCBAU 10071</strain>
    </source>
</reference>
<dbReference type="GeneID" id="93174294"/>
<dbReference type="Proteomes" id="UP000183174">
    <property type="component" value="Unassembled WGS sequence"/>
</dbReference>
<organism evidence="1 2">
    <name type="scientific">Bradyrhizobium yuanmingense</name>
    <dbReference type="NCBI Taxonomy" id="108015"/>
    <lineage>
        <taxon>Bacteria</taxon>
        <taxon>Pseudomonadati</taxon>
        <taxon>Pseudomonadota</taxon>
        <taxon>Alphaproteobacteria</taxon>
        <taxon>Hyphomicrobiales</taxon>
        <taxon>Nitrobacteraceae</taxon>
        <taxon>Bradyrhizobium</taxon>
    </lineage>
</organism>
<evidence type="ECO:0000313" key="2">
    <source>
        <dbReference type="Proteomes" id="UP000183174"/>
    </source>
</evidence>
<gene>
    <name evidence="1" type="ORF">GA0061099_1006332</name>
</gene>
<dbReference type="RefSeq" id="WP_192893365.1">
    <property type="nucleotide sequence ID" value="NZ_CP104173.1"/>
</dbReference>
<proteinExistence type="predicted"/>
<dbReference type="AlphaFoldDB" id="A0A1C3WKA7"/>